<feature type="region of interest" description="Disordered" evidence="1">
    <location>
        <begin position="328"/>
        <end position="395"/>
    </location>
</feature>
<evidence type="ECO:0000256" key="2">
    <source>
        <dbReference type="SAM" id="Phobius"/>
    </source>
</evidence>
<feature type="transmembrane region" description="Helical" evidence="2">
    <location>
        <begin position="282"/>
        <end position="300"/>
    </location>
</feature>
<keyword evidence="2" id="KW-1133">Transmembrane helix</keyword>
<keyword evidence="2" id="KW-0472">Membrane</keyword>
<dbReference type="Proteomes" id="UP001497453">
    <property type="component" value="Chromosome 3"/>
</dbReference>
<dbReference type="EMBL" id="OZ037946">
    <property type="protein sequence ID" value="CAL1704823.1"/>
    <property type="molecule type" value="Genomic_DNA"/>
</dbReference>
<organism evidence="3 4">
    <name type="scientific">Somion occarium</name>
    <dbReference type="NCBI Taxonomy" id="3059160"/>
    <lineage>
        <taxon>Eukaryota</taxon>
        <taxon>Fungi</taxon>
        <taxon>Dikarya</taxon>
        <taxon>Basidiomycota</taxon>
        <taxon>Agaricomycotina</taxon>
        <taxon>Agaricomycetes</taxon>
        <taxon>Polyporales</taxon>
        <taxon>Cerrenaceae</taxon>
        <taxon>Somion</taxon>
    </lineage>
</organism>
<sequence>MLRLPSVPILWRNWSQKISKRNKYFAILVFAVVVAAVALAEGLMADAAAQETADKVVQSIVQGQSGAVLLGNIYNIDIPSRSVSISWLVVGCGEFQSSNASTSGFIYAPNCSRLNGTVDFYVDGSSDPTVTSDSALYPFDQRTGQSLFVQSVHAFESTGRLVLYAWKGLDQEFAYPFDGYQMETTFIARDSDTGQTLPILGARIVSSTNNMNFFLRYDRATVQYNTTSGETSSSRTMELALGRNGFTKAFVVTLFIVNWALTAVCAYITISATVGDNLSESIVVLPLSVILTIPALRALWIDAPAFGLLLDACGTFLQMKQKEADKAMLQAEEGRKNQQKQADQVTRTPSEKGDLAMNVHPHAEASGAPDNTGPGVLQFMRAPSGYTKVPPDSQD</sequence>
<name>A0ABP1DAG1_9APHY</name>
<evidence type="ECO:0000313" key="3">
    <source>
        <dbReference type="EMBL" id="CAL1704823.1"/>
    </source>
</evidence>
<accession>A0ABP1DAG1</accession>
<evidence type="ECO:0000313" key="4">
    <source>
        <dbReference type="Proteomes" id="UP001497453"/>
    </source>
</evidence>
<keyword evidence="4" id="KW-1185">Reference proteome</keyword>
<evidence type="ECO:0000256" key="1">
    <source>
        <dbReference type="SAM" id="MobiDB-lite"/>
    </source>
</evidence>
<feature type="transmembrane region" description="Helical" evidence="2">
    <location>
        <begin position="249"/>
        <end position="270"/>
    </location>
</feature>
<protein>
    <submittedName>
        <fullName evidence="3">Uncharacterized protein</fullName>
    </submittedName>
</protein>
<reference evidence="4" key="1">
    <citation type="submission" date="2024-04" db="EMBL/GenBank/DDBJ databases">
        <authorList>
            <person name="Shaw F."/>
            <person name="Minotto A."/>
        </authorList>
    </citation>
    <scope>NUCLEOTIDE SEQUENCE [LARGE SCALE GENOMIC DNA]</scope>
</reference>
<keyword evidence="2" id="KW-0812">Transmembrane</keyword>
<feature type="compositionally biased region" description="Polar residues" evidence="1">
    <location>
        <begin position="339"/>
        <end position="348"/>
    </location>
</feature>
<gene>
    <name evidence="3" type="ORF">GFSPODELE1_LOCUS5156</name>
</gene>
<proteinExistence type="predicted"/>